<dbReference type="Proteomes" id="UP000076482">
    <property type="component" value="Unassembled WGS sequence"/>
</dbReference>
<dbReference type="PATRIC" id="fig|1396.535.peg.5624"/>
<dbReference type="AlphaFoldDB" id="A0A164KFE5"/>
<evidence type="ECO:0000313" key="1">
    <source>
        <dbReference type="EMBL" id="KZD50182.1"/>
    </source>
</evidence>
<organism evidence="1 2">
    <name type="scientific">Bacillus cereus</name>
    <dbReference type="NCBI Taxonomy" id="1396"/>
    <lineage>
        <taxon>Bacteria</taxon>
        <taxon>Bacillati</taxon>
        <taxon>Bacillota</taxon>
        <taxon>Bacilli</taxon>
        <taxon>Bacillales</taxon>
        <taxon>Bacillaceae</taxon>
        <taxon>Bacillus</taxon>
        <taxon>Bacillus cereus group</taxon>
    </lineage>
</organism>
<accession>A0A164KFE5</accession>
<evidence type="ECO:0000313" key="2">
    <source>
        <dbReference type="Proteomes" id="UP000076482"/>
    </source>
</evidence>
<protein>
    <submittedName>
        <fullName evidence="1">Uncharacterized protein</fullName>
    </submittedName>
</protein>
<gene>
    <name evidence="1" type="ORF">B4088_6379</name>
</gene>
<name>A0A164KFE5_BACCE</name>
<reference evidence="1 2" key="1">
    <citation type="submission" date="2015-09" db="EMBL/GenBank/DDBJ databases">
        <title>Bacillus cereus food isolates.</title>
        <authorList>
            <person name="Boekhorst J."/>
        </authorList>
    </citation>
    <scope>NUCLEOTIDE SEQUENCE [LARGE SCALE GENOMIC DNA]</scope>
    <source>
        <strain evidence="1 2">B4088</strain>
    </source>
</reference>
<dbReference type="RefSeq" id="WP_063263558.1">
    <property type="nucleotide sequence ID" value="NZ_LJKE01000132.1"/>
</dbReference>
<proteinExistence type="predicted"/>
<sequence length="393" mass="45356">MNKATLTIKRHTLIANKLLVLFSGLSRNTKVNDKYYYEQHAFGIDKKFLPISGEFKWTASLIKQMLAYVAKSNSEGFISFLSEEDLANTIQCSVRTVRNNNKLLEEKGILRWDRIFGEYIKVELIDYLINFLDLTPRSSAQIKKDDPFADVKEQLADIRETLLGEEEFTEYVSKGGYTSVSDEVIYELFKIKDVNVLRLAMRALYTFEKEVNVKEQAEALVSYSEIKSVLPQYIGYKAAIRQMANKLSHIFKLELFEGNQCIRTFFEEKQPNKTTEDKIKDGFVLSFNLIGTKNSKQHKWNEAVQAVFEFNKFNRRIESWGGSSDITENQVKSLVYEFGLTAFHKTLLSIENTIEGSIKTLNDSKSFLDRMKENTYGFIRNIANGYYQAKITA</sequence>
<comment type="caution">
    <text evidence="1">The sequence shown here is derived from an EMBL/GenBank/DDBJ whole genome shotgun (WGS) entry which is preliminary data.</text>
</comment>
<dbReference type="EMBL" id="LJKE01000132">
    <property type="protein sequence ID" value="KZD50182.1"/>
    <property type="molecule type" value="Genomic_DNA"/>
</dbReference>